<dbReference type="Proteomes" id="UP000829447">
    <property type="component" value="Linkage Group LG11"/>
</dbReference>
<name>A0ACC5WX97_PANGG</name>
<organism evidence="1 2">
    <name type="scientific">Pangasianodon gigas</name>
    <name type="common">Mekong giant catfish</name>
    <name type="synonym">Pangasius gigas</name>
    <dbReference type="NCBI Taxonomy" id="30993"/>
    <lineage>
        <taxon>Eukaryota</taxon>
        <taxon>Metazoa</taxon>
        <taxon>Chordata</taxon>
        <taxon>Craniata</taxon>
        <taxon>Vertebrata</taxon>
        <taxon>Euteleostomi</taxon>
        <taxon>Actinopterygii</taxon>
        <taxon>Neopterygii</taxon>
        <taxon>Teleostei</taxon>
        <taxon>Ostariophysi</taxon>
        <taxon>Siluriformes</taxon>
        <taxon>Pangasiidae</taxon>
        <taxon>Pangasianodon</taxon>
    </lineage>
</organism>
<reference evidence="1 2" key="1">
    <citation type="journal article" date="2022" name="bioRxiv">
        <title>An ancient truncated duplication of the anti-Mullerian hormone receptor type 2 gene is a potential conserved master sex determinant in the Pangasiidae catfish family.</title>
        <authorList>
            <person name="Wen M."/>
            <person name="Pan Q."/>
            <person name="Jouanno E."/>
            <person name="Montfort J."/>
            <person name="Zahm M."/>
            <person name="Cabau C."/>
            <person name="Klopp C."/>
            <person name="Iampietro C."/>
            <person name="Roques C."/>
            <person name="Bouchez O."/>
            <person name="Castinel A."/>
            <person name="Donnadieu C."/>
            <person name="Parrinello H."/>
            <person name="Poncet C."/>
            <person name="Belmonte E."/>
            <person name="Gautier V."/>
            <person name="Avarre J.-C."/>
            <person name="Dugue R."/>
            <person name="Gustiano R."/>
            <person name="Ha T.T.T."/>
            <person name="Campet M."/>
            <person name="Sriphairoj K."/>
            <person name="Ribolli J."/>
            <person name="de Almeida F.L."/>
            <person name="Desvignes T."/>
            <person name="Postlethwait J.H."/>
            <person name="Bucao C.F."/>
            <person name="Robinson-Rechavi M."/>
            <person name="Bobe J."/>
            <person name="Herpin A."/>
            <person name="Guiguen Y."/>
        </authorList>
    </citation>
    <scope>NUCLEOTIDE SEQUENCE [LARGE SCALE GENOMIC DNA]</scope>
    <source>
        <strain evidence="1">YG-Dec2019</strain>
    </source>
</reference>
<protein>
    <submittedName>
        <fullName evidence="1">Uncharacterized protein</fullName>
    </submittedName>
</protein>
<evidence type="ECO:0000313" key="1">
    <source>
        <dbReference type="EMBL" id="MCI4383301.1"/>
    </source>
</evidence>
<keyword evidence="2" id="KW-1185">Reference proteome</keyword>
<accession>A0ACC5WX97</accession>
<evidence type="ECO:0000313" key="2">
    <source>
        <dbReference type="Proteomes" id="UP000829447"/>
    </source>
</evidence>
<comment type="caution">
    <text evidence="1">The sequence shown here is derived from an EMBL/GenBank/DDBJ whole genome shotgun (WGS) entry which is preliminary data.</text>
</comment>
<gene>
    <name evidence="1" type="ORF">PGIGA_G00024960</name>
</gene>
<proteinExistence type="predicted"/>
<sequence>MPISLQHLQPLDWGRKLEYPEEAPGAQGEHTHTGRRKKKTLSTGIPFSHIRESRTRTRAQSLSSPAGGSTLALFFPNAIKSGSKKEELSYFLAVACGRR</sequence>
<dbReference type="EMBL" id="CM040464">
    <property type="protein sequence ID" value="MCI4383301.1"/>
    <property type="molecule type" value="Genomic_DNA"/>
</dbReference>